<gene>
    <name evidence="1" type="ORF">CWN50_01750</name>
</gene>
<reference evidence="1 2" key="1">
    <citation type="submission" date="2017-11" db="EMBL/GenBank/DDBJ databases">
        <authorList>
            <person name="Han C.G."/>
        </authorList>
    </citation>
    <scope>NUCLEOTIDE SEQUENCE [LARGE SCALE GENOMIC DNA]</scope>
    <source>
        <strain evidence="1 2">A11</strain>
    </source>
</reference>
<evidence type="ECO:0000313" key="2">
    <source>
        <dbReference type="Proteomes" id="UP000234505"/>
    </source>
</evidence>
<comment type="caution">
    <text evidence="1">The sequence shown here is derived from an EMBL/GenBank/DDBJ whole genome shotgun (WGS) entry which is preliminary data.</text>
</comment>
<organism evidence="1 2">
    <name type="scientific">Klebsiella michiganensis</name>
    <dbReference type="NCBI Taxonomy" id="1134687"/>
    <lineage>
        <taxon>Bacteria</taxon>
        <taxon>Pseudomonadati</taxon>
        <taxon>Pseudomonadota</taxon>
        <taxon>Gammaproteobacteria</taxon>
        <taxon>Enterobacterales</taxon>
        <taxon>Enterobacteriaceae</taxon>
        <taxon>Klebsiella/Raoultella group</taxon>
        <taxon>Klebsiella</taxon>
    </lineage>
</organism>
<dbReference type="AlphaFoldDB" id="A0A1Q8YUI5"/>
<reference evidence="1 2" key="2">
    <citation type="submission" date="2018-01" db="EMBL/GenBank/DDBJ databases">
        <title>Genomic study of Klebsiella pneumoniae.</title>
        <authorList>
            <person name="Yang Y."/>
            <person name="Bicalho R."/>
        </authorList>
    </citation>
    <scope>NUCLEOTIDE SEQUENCE [LARGE SCALE GENOMIC DNA]</scope>
    <source>
        <strain evidence="1 2">A11</strain>
    </source>
</reference>
<dbReference type="Proteomes" id="UP000234505">
    <property type="component" value="Unassembled WGS sequence"/>
</dbReference>
<accession>A0A1Q8YUI5</accession>
<evidence type="ECO:0000313" key="1">
    <source>
        <dbReference type="EMBL" id="PLL44146.1"/>
    </source>
</evidence>
<dbReference type="EMBL" id="PIDS01000024">
    <property type="protein sequence ID" value="PLL44146.1"/>
    <property type="molecule type" value="Genomic_DNA"/>
</dbReference>
<proteinExistence type="predicted"/>
<name>A0A1Q8YUI5_9ENTR</name>
<sequence>MSELFKWSLALVILVAVYVVIFASGSHTVSDAQSQYWINNCRLLEVNIDRGFLSPAQNRLQCGDVIENVSKADYDSAVNGGKKITTIKALLEELFGR</sequence>
<dbReference type="RefSeq" id="WP_047722579.1">
    <property type="nucleotide sequence ID" value="NZ_CADCYI010000023.1"/>
</dbReference>
<protein>
    <submittedName>
        <fullName evidence="1">Uncharacterized protein</fullName>
    </submittedName>
</protein>
<dbReference type="GeneID" id="39686027"/>